<dbReference type="Pfam" id="PF02537">
    <property type="entry name" value="CRCB"/>
    <property type="match status" value="2"/>
</dbReference>
<keyword evidence="4" id="KW-0812">Transmembrane</keyword>
<protein>
    <recommendedName>
        <fullName evidence="11">Chromosome condensation protein CrcB</fullName>
    </recommendedName>
</protein>
<evidence type="ECO:0000313" key="9">
    <source>
        <dbReference type="EMBL" id="OXV09412.1"/>
    </source>
</evidence>
<evidence type="ECO:0000256" key="2">
    <source>
        <dbReference type="ARBA" id="ARBA00004651"/>
    </source>
</evidence>
<dbReference type="GO" id="GO:0005886">
    <property type="term" value="C:plasma membrane"/>
    <property type="evidence" value="ECO:0007669"/>
    <property type="project" value="UniProtKB-SubCell"/>
</dbReference>
<name>A0A232LZ70_9EURO</name>
<dbReference type="EMBL" id="NPHW01003551">
    <property type="protein sequence ID" value="OXV09412.1"/>
    <property type="molecule type" value="Genomic_DNA"/>
</dbReference>
<evidence type="ECO:0000256" key="5">
    <source>
        <dbReference type="ARBA" id="ARBA00022989"/>
    </source>
</evidence>
<dbReference type="GO" id="GO:1903425">
    <property type="term" value="F:fluoride transmembrane transporter activity"/>
    <property type="evidence" value="ECO:0007669"/>
    <property type="project" value="TreeGrafter"/>
</dbReference>
<evidence type="ECO:0000256" key="6">
    <source>
        <dbReference type="ARBA" id="ARBA00023136"/>
    </source>
</evidence>
<comment type="function">
    <text evidence="1">Fluoride channel required for the rapid expulsion of cytoplasmic fluoride.</text>
</comment>
<dbReference type="OrthoDB" id="409792at2759"/>
<sequence length="445" mass="47929">MTQARWSEEGALALSEVSAPYPVSRVSFEQHPWNTSNAPQCYAPNESDGLSLPPLALPPLALPPPSLPSPSVSDFATQLYTISHLIFFSILGTLSRLGLQALTFYPGAPVVTGVLWANVGGCIVMGFLLEDKNLFLEEWGLDMGTMPSQELKTSTEWARKHKSVKKSIPLYIGLTTGFCGSFTSFSSFMRDVFLALSNDLPNPSEGSSHNPASVSRNDGDSFMAAVAVLAVTVSLSMSALFFGAHLALACDSWMPSLPFRLIRKVVDRAVVFLAWGCWLGAILLAIWPPDRSDDASTQGKWRGRALFALIFGPLGCLLRFYASLSLNARIGTFPLGTFAVNIFGTVIEGICYDLQHVPGIGAISSTNTPPSPSLQTSCQILQGVMDGFCGCTTTVSTWVAELHGLSRRRHAYLYGALSVGVAWAFLVIIMGGLRWTRGFASPVCS</sequence>
<evidence type="ECO:0000256" key="8">
    <source>
        <dbReference type="ARBA" id="ARBA00035585"/>
    </source>
</evidence>
<evidence type="ECO:0008006" key="11">
    <source>
        <dbReference type="Google" id="ProtNLM"/>
    </source>
</evidence>
<keyword evidence="10" id="KW-1185">Reference proteome</keyword>
<dbReference type="Proteomes" id="UP000243515">
    <property type="component" value="Unassembled WGS sequence"/>
</dbReference>
<evidence type="ECO:0000256" key="1">
    <source>
        <dbReference type="ARBA" id="ARBA00002598"/>
    </source>
</evidence>
<evidence type="ECO:0000313" key="10">
    <source>
        <dbReference type="Proteomes" id="UP000243515"/>
    </source>
</evidence>
<comment type="caution">
    <text evidence="9">The sequence shown here is derived from an EMBL/GenBank/DDBJ whole genome shotgun (WGS) entry which is preliminary data.</text>
</comment>
<comment type="subcellular location">
    <subcellularLocation>
        <location evidence="2">Cell membrane</location>
        <topology evidence="2">Multi-pass membrane protein</topology>
    </subcellularLocation>
</comment>
<evidence type="ECO:0000256" key="7">
    <source>
        <dbReference type="ARBA" id="ARBA00035120"/>
    </source>
</evidence>
<dbReference type="PANTHER" id="PTHR28259:SF1">
    <property type="entry name" value="FLUORIDE EXPORT PROTEIN 1-RELATED"/>
    <property type="match status" value="1"/>
</dbReference>
<comment type="catalytic activity">
    <reaction evidence="8">
        <text>fluoride(in) = fluoride(out)</text>
        <dbReference type="Rhea" id="RHEA:76159"/>
        <dbReference type="ChEBI" id="CHEBI:17051"/>
    </reaction>
    <physiologicalReaction direction="left-to-right" evidence="8">
        <dbReference type="Rhea" id="RHEA:76160"/>
    </physiologicalReaction>
</comment>
<dbReference type="AlphaFoldDB" id="A0A232LZ70"/>
<reference evidence="9 10" key="1">
    <citation type="journal article" date="2015" name="Environ. Microbiol.">
        <title>Metagenome sequence of Elaphomyces granulatus from sporocarp tissue reveals Ascomycota ectomycorrhizal fingerprints of genome expansion and a Proteobacteria-rich microbiome.</title>
        <authorList>
            <person name="Quandt C.A."/>
            <person name="Kohler A."/>
            <person name="Hesse C.N."/>
            <person name="Sharpton T.J."/>
            <person name="Martin F."/>
            <person name="Spatafora J.W."/>
        </authorList>
    </citation>
    <scope>NUCLEOTIDE SEQUENCE [LARGE SCALE GENOMIC DNA]</scope>
    <source>
        <strain evidence="9 10">OSC145934</strain>
    </source>
</reference>
<accession>A0A232LZ70</accession>
<proteinExistence type="inferred from homology"/>
<dbReference type="PANTHER" id="PTHR28259">
    <property type="entry name" value="FLUORIDE EXPORT PROTEIN 1-RELATED"/>
    <property type="match status" value="1"/>
</dbReference>
<gene>
    <name evidence="9" type="ORF">Egran_02825</name>
</gene>
<organism evidence="9 10">
    <name type="scientific">Elaphomyces granulatus</name>
    <dbReference type="NCBI Taxonomy" id="519963"/>
    <lineage>
        <taxon>Eukaryota</taxon>
        <taxon>Fungi</taxon>
        <taxon>Dikarya</taxon>
        <taxon>Ascomycota</taxon>
        <taxon>Pezizomycotina</taxon>
        <taxon>Eurotiomycetes</taxon>
        <taxon>Eurotiomycetidae</taxon>
        <taxon>Eurotiales</taxon>
        <taxon>Elaphomycetaceae</taxon>
        <taxon>Elaphomyces</taxon>
    </lineage>
</organism>
<evidence type="ECO:0000256" key="3">
    <source>
        <dbReference type="ARBA" id="ARBA00022475"/>
    </source>
</evidence>
<evidence type="ECO:0000256" key="4">
    <source>
        <dbReference type="ARBA" id="ARBA00022692"/>
    </source>
</evidence>
<comment type="similarity">
    <text evidence="7">Belongs to the fluoride channel Fluc/FEX (TC 1.A.43) family.</text>
</comment>
<keyword evidence="5" id="KW-1133">Transmembrane helix</keyword>
<keyword evidence="3" id="KW-1003">Cell membrane</keyword>
<dbReference type="InterPro" id="IPR003691">
    <property type="entry name" value="FluC"/>
</dbReference>
<keyword evidence="6" id="KW-0472">Membrane</keyword>